<keyword evidence="1" id="KW-0175">Coiled coil</keyword>
<reference evidence="4 5" key="1">
    <citation type="submission" date="2019-03" db="EMBL/GenBank/DDBJ databases">
        <title>Genomic Encyclopedia of Archaeal and Bacterial Type Strains, Phase II (KMG-II): from individual species to whole genera.</title>
        <authorList>
            <person name="Goeker M."/>
        </authorList>
    </citation>
    <scope>NUCLEOTIDE SEQUENCE [LARGE SCALE GENOMIC DNA]</scope>
    <source>
        <strain evidence="4 5">RL-C</strain>
    </source>
</reference>
<dbReference type="AlphaFoldDB" id="A0A4R2DZ28"/>
<dbReference type="InterPro" id="IPR003346">
    <property type="entry name" value="Transposase_20"/>
</dbReference>
<evidence type="ECO:0000313" key="5">
    <source>
        <dbReference type="Proteomes" id="UP000294830"/>
    </source>
</evidence>
<protein>
    <submittedName>
        <fullName evidence="4">Transposase</fullName>
    </submittedName>
</protein>
<feature type="coiled-coil region" evidence="1">
    <location>
        <begin position="174"/>
        <end position="201"/>
    </location>
</feature>
<dbReference type="InterPro" id="IPR047650">
    <property type="entry name" value="Transpos_IS110"/>
</dbReference>
<sequence>MEQVIRTNVGLDMAKATFWASICVLTLRGEVECRGSREFSNSKKGFKELEKWIKEHDANRAELHFTMEATGVYHENMAHYLYGKQHHVHIVLPNKAKKFAESLDNKSKTDKLDAKALGQLGAERTLVGWSPASPTFKVLKSLTRERASLIAIRTQLKNSLHALKHSHEPNAGTLKRTKSMIQELNTNIKSIEKEIASIVKGDEALRDQLAYLTSIPGVSLLTAVIVAAETDGFSLIGNVRQLCSYAGLDVKIVESGKWKGRSKISKKGNSHIRAALYMPSLSTARYCNQHKVFYNRIVERKKKPMIGVTAVSRKLLILMYTLWKSETLYQEDYPLKKAS</sequence>
<dbReference type="GO" id="GO:0003677">
    <property type="term" value="F:DNA binding"/>
    <property type="evidence" value="ECO:0007669"/>
    <property type="project" value="InterPro"/>
</dbReference>
<name>A0A4R2DZ28_9BACT</name>
<evidence type="ECO:0000259" key="3">
    <source>
        <dbReference type="Pfam" id="PF02371"/>
    </source>
</evidence>
<dbReference type="PANTHER" id="PTHR33055">
    <property type="entry name" value="TRANSPOSASE FOR INSERTION SEQUENCE ELEMENT IS1111A"/>
    <property type="match status" value="1"/>
</dbReference>
<dbReference type="Pfam" id="PF01548">
    <property type="entry name" value="DEDD_Tnp_IS110"/>
    <property type="match status" value="1"/>
</dbReference>
<dbReference type="Pfam" id="PF02371">
    <property type="entry name" value="Transposase_20"/>
    <property type="match status" value="1"/>
</dbReference>
<dbReference type="GO" id="GO:0006313">
    <property type="term" value="P:DNA transposition"/>
    <property type="evidence" value="ECO:0007669"/>
    <property type="project" value="InterPro"/>
</dbReference>
<dbReference type="EMBL" id="SLWB01000029">
    <property type="protein sequence ID" value="TCN60433.1"/>
    <property type="molecule type" value="Genomic_DNA"/>
</dbReference>
<proteinExistence type="predicted"/>
<feature type="domain" description="Transposase IS116/IS110/IS902 C-terminal" evidence="3">
    <location>
        <begin position="211"/>
        <end position="294"/>
    </location>
</feature>
<dbReference type="RefSeq" id="WP_131840648.1">
    <property type="nucleotide sequence ID" value="NZ_SLWB01000029.1"/>
</dbReference>
<dbReference type="Proteomes" id="UP000294830">
    <property type="component" value="Unassembled WGS sequence"/>
</dbReference>
<evidence type="ECO:0000256" key="1">
    <source>
        <dbReference type="SAM" id="Coils"/>
    </source>
</evidence>
<dbReference type="NCBIfam" id="NF033542">
    <property type="entry name" value="transpos_IS110"/>
    <property type="match status" value="1"/>
</dbReference>
<accession>A0A4R2DZ28</accession>
<dbReference type="PANTHER" id="PTHR33055:SF13">
    <property type="entry name" value="TRANSPOSASE"/>
    <property type="match status" value="1"/>
</dbReference>
<gene>
    <name evidence="4" type="ORF">CLV25_1291</name>
</gene>
<comment type="caution">
    <text evidence="4">The sequence shown here is derived from an EMBL/GenBank/DDBJ whole genome shotgun (WGS) entry which is preliminary data.</text>
</comment>
<feature type="domain" description="Transposase IS110-like N-terminal" evidence="2">
    <location>
        <begin position="9"/>
        <end position="163"/>
    </location>
</feature>
<organism evidence="4 5">
    <name type="scientific">Acetobacteroides hydrogenigenes</name>
    <dbReference type="NCBI Taxonomy" id="979970"/>
    <lineage>
        <taxon>Bacteria</taxon>
        <taxon>Pseudomonadati</taxon>
        <taxon>Bacteroidota</taxon>
        <taxon>Bacteroidia</taxon>
        <taxon>Bacteroidales</taxon>
        <taxon>Rikenellaceae</taxon>
        <taxon>Acetobacteroides</taxon>
    </lineage>
</organism>
<evidence type="ECO:0000259" key="2">
    <source>
        <dbReference type="Pfam" id="PF01548"/>
    </source>
</evidence>
<evidence type="ECO:0000313" key="4">
    <source>
        <dbReference type="EMBL" id="TCN60433.1"/>
    </source>
</evidence>
<dbReference type="GO" id="GO:0004803">
    <property type="term" value="F:transposase activity"/>
    <property type="evidence" value="ECO:0007669"/>
    <property type="project" value="InterPro"/>
</dbReference>
<dbReference type="OrthoDB" id="964423at2"/>
<keyword evidence="5" id="KW-1185">Reference proteome</keyword>
<dbReference type="InterPro" id="IPR002525">
    <property type="entry name" value="Transp_IS110-like_N"/>
</dbReference>